<evidence type="ECO:0000256" key="4">
    <source>
        <dbReference type="ARBA" id="ARBA00023172"/>
    </source>
</evidence>
<dbReference type="PANTHER" id="PTHR33991">
    <property type="entry name" value="DNA REPAIR PROTEIN RECO"/>
    <property type="match status" value="1"/>
</dbReference>
<dbReference type="Gene3D" id="1.20.1440.120">
    <property type="entry name" value="Recombination protein O, C-terminal domain"/>
    <property type="match status" value="1"/>
</dbReference>
<accession>A0A6G7VQJ3</accession>
<keyword evidence="10" id="KW-1185">Reference proteome</keyword>
<dbReference type="InterPro" id="IPR012340">
    <property type="entry name" value="NA-bd_OB-fold"/>
</dbReference>
<dbReference type="Pfam" id="PF02565">
    <property type="entry name" value="RecO_C"/>
    <property type="match status" value="1"/>
</dbReference>
<dbReference type="GO" id="GO:0006310">
    <property type="term" value="P:DNA recombination"/>
    <property type="evidence" value="ECO:0007669"/>
    <property type="project" value="UniProtKB-UniRule"/>
</dbReference>
<comment type="similarity">
    <text evidence="1 7">Belongs to the RecO family.</text>
</comment>
<dbReference type="InterPro" id="IPR022572">
    <property type="entry name" value="DNA_rep/recomb_RecO_N"/>
</dbReference>
<dbReference type="InterPro" id="IPR037278">
    <property type="entry name" value="ARFGAP/RecO"/>
</dbReference>
<evidence type="ECO:0000256" key="2">
    <source>
        <dbReference type="ARBA" id="ARBA00021310"/>
    </source>
</evidence>
<evidence type="ECO:0000256" key="3">
    <source>
        <dbReference type="ARBA" id="ARBA00022763"/>
    </source>
</evidence>
<evidence type="ECO:0000256" key="7">
    <source>
        <dbReference type="HAMAP-Rule" id="MF_00201"/>
    </source>
</evidence>
<gene>
    <name evidence="7 9" type="primary">recO</name>
    <name evidence="9" type="ORF">G8E03_13670</name>
</gene>
<evidence type="ECO:0000256" key="5">
    <source>
        <dbReference type="ARBA" id="ARBA00023204"/>
    </source>
</evidence>
<dbReference type="Proteomes" id="UP000500791">
    <property type="component" value="Chromosome"/>
</dbReference>
<evidence type="ECO:0000256" key="1">
    <source>
        <dbReference type="ARBA" id="ARBA00007452"/>
    </source>
</evidence>
<keyword evidence="5 7" id="KW-0234">DNA repair</keyword>
<evidence type="ECO:0000259" key="8">
    <source>
        <dbReference type="Pfam" id="PF11967"/>
    </source>
</evidence>
<evidence type="ECO:0000313" key="9">
    <source>
        <dbReference type="EMBL" id="QIK42145.1"/>
    </source>
</evidence>
<dbReference type="AlphaFoldDB" id="A0A6G7VQJ3"/>
<dbReference type="HAMAP" id="MF_00201">
    <property type="entry name" value="RecO"/>
    <property type="match status" value="1"/>
</dbReference>
<protein>
    <recommendedName>
        <fullName evidence="2 7">DNA repair protein RecO</fullName>
    </recommendedName>
    <alternativeName>
        <fullName evidence="6 7">Recombination protein O</fullName>
    </alternativeName>
</protein>
<dbReference type="NCBIfam" id="TIGR00613">
    <property type="entry name" value="reco"/>
    <property type="match status" value="1"/>
</dbReference>
<dbReference type="SUPFAM" id="SSF57863">
    <property type="entry name" value="ArfGap/RecO-like zinc finger"/>
    <property type="match status" value="1"/>
</dbReference>
<comment type="function">
    <text evidence="7">Involved in DNA repair and RecF pathway recombination.</text>
</comment>
<dbReference type="SUPFAM" id="SSF50249">
    <property type="entry name" value="Nucleic acid-binding proteins"/>
    <property type="match status" value="1"/>
</dbReference>
<keyword evidence="4 7" id="KW-0233">DNA recombination</keyword>
<dbReference type="GO" id="GO:0006302">
    <property type="term" value="P:double-strand break repair"/>
    <property type="evidence" value="ECO:0007669"/>
    <property type="project" value="TreeGrafter"/>
</dbReference>
<dbReference type="InterPro" id="IPR003717">
    <property type="entry name" value="RecO"/>
</dbReference>
<sequence>MEWREQGILLSVRRHGEANAIIEVLTRDHGLHAGVVRGGASRRQAPLLQIGAQLDLTWRARIEDHIGSFVAEPVRSRAVPIMADRAALATLQSVAGLLTSCLPERQPIEELHDRTLDLLDALARQPDWPQLYAQWELSLLADLGFGLDLTTCAVTGGTQQLRFVSPKSGRAVSQAGAGDWADRLLPLPLFLLMGGDASADDTRDALRLTGHFLRRWLAPTLSRTTVLDARDQAERAIVAQLVRGAETPDG</sequence>
<evidence type="ECO:0000313" key="10">
    <source>
        <dbReference type="Proteomes" id="UP000500791"/>
    </source>
</evidence>
<keyword evidence="3 7" id="KW-0227">DNA damage</keyword>
<proteinExistence type="inferred from homology"/>
<dbReference type="Gene3D" id="2.40.50.140">
    <property type="entry name" value="Nucleic acid-binding proteins"/>
    <property type="match status" value="1"/>
</dbReference>
<name>A0A6G7VQJ3_9RHOB</name>
<organism evidence="9 10">
    <name type="scientific">Pontivivens nitratireducens</name>
    <dbReference type="NCBI Taxonomy" id="2758038"/>
    <lineage>
        <taxon>Bacteria</taxon>
        <taxon>Pseudomonadati</taxon>
        <taxon>Pseudomonadota</taxon>
        <taxon>Alphaproteobacteria</taxon>
        <taxon>Rhodobacterales</taxon>
        <taxon>Paracoccaceae</taxon>
        <taxon>Pontivivens</taxon>
    </lineage>
</organism>
<dbReference type="InterPro" id="IPR042242">
    <property type="entry name" value="RecO_C"/>
</dbReference>
<dbReference type="PANTHER" id="PTHR33991:SF1">
    <property type="entry name" value="DNA REPAIR PROTEIN RECO"/>
    <property type="match status" value="1"/>
</dbReference>
<dbReference type="EMBL" id="CP049811">
    <property type="protein sequence ID" value="QIK42145.1"/>
    <property type="molecule type" value="Genomic_DNA"/>
</dbReference>
<dbReference type="Pfam" id="PF11967">
    <property type="entry name" value="RecO_N"/>
    <property type="match status" value="1"/>
</dbReference>
<reference evidence="9 10" key="1">
    <citation type="submission" date="2020-03" db="EMBL/GenBank/DDBJ databases">
        <title>Complete genome sequence of Monaibacterium sp. ALG8 with diverse plasmids.</title>
        <authorList>
            <person name="Sun C."/>
        </authorList>
    </citation>
    <scope>NUCLEOTIDE SEQUENCE [LARGE SCALE GENOMIC DNA]</scope>
    <source>
        <strain evidence="9 10">ALG8</strain>
    </source>
</reference>
<dbReference type="GO" id="GO:0043590">
    <property type="term" value="C:bacterial nucleoid"/>
    <property type="evidence" value="ECO:0007669"/>
    <property type="project" value="TreeGrafter"/>
</dbReference>
<dbReference type="KEGG" id="mon:G8E03_13670"/>
<feature type="domain" description="DNA replication/recombination mediator RecO N-terminal" evidence="8">
    <location>
        <begin position="1"/>
        <end position="75"/>
    </location>
</feature>
<evidence type="ECO:0000256" key="6">
    <source>
        <dbReference type="ARBA" id="ARBA00033409"/>
    </source>
</evidence>